<dbReference type="EMBL" id="DS661587">
    <property type="protein sequence ID" value="EEC03118.1"/>
    <property type="molecule type" value="Genomic_DNA"/>
</dbReference>
<dbReference type="Proteomes" id="UP000001555">
    <property type="component" value="Unassembled WGS sequence"/>
</dbReference>
<feature type="compositionally biased region" description="Basic and acidic residues" evidence="5">
    <location>
        <begin position="200"/>
        <end position="211"/>
    </location>
</feature>
<comment type="subunit">
    <text evidence="4">Homodimer.</text>
</comment>
<evidence type="ECO:0000256" key="4">
    <source>
        <dbReference type="RuleBase" id="RU361168"/>
    </source>
</evidence>
<evidence type="ECO:0000313" key="7">
    <source>
        <dbReference type="EnsemblMetazoa" id="ISCW017346-PA"/>
    </source>
</evidence>
<evidence type="ECO:0000313" key="6">
    <source>
        <dbReference type="EMBL" id="EEC03118.1"/>
    </source>
</evidence>
<keyword evidence="4" id="KW-1015">Disulfide bond</keyword>
<dbReference type="PANTHER" id="PTHR11452:SF83">
    <property type="entry name" value="ALPHA-GALACTOSIDASE"/>
    <property type="match status" value="1"/>
</dbReference>
<dbReference type="InterPro" id="IPR013785">
    <property type="entry name" value="Aldolase_TIM"/>
</dbReference>
<dbReference type="InParanoid" id="B7P946"/>
<comment type="similarity">
    <text evidence="1 4">Belongs to the glycosyl hydrolase 27 family.</text>
</comment>
<evidence type="ECO:0000256" key="1">
    <source>
        <dbReference type="ARBA" id="ARBA00009743"/>
    </source>
</evidence>
<reference evidence="6 8" key="1">
    <citation type="submission" date="2008-03" db="EMBL/GenBank/DDBJ databases">
        <title>Annotation of Ixodes scapularis.</title>
        <authorList>
            <consortium name="Ixodes scapularis Genome Project Consortium"/>
            <person name="Caler E."/>
            <person name="Hannick L.I."/>
            <person name="Bidwell S."/>
            <person name="Joardar V."/>
            <person name="Thiagarajan M."/>
            <person name="Amedeo P."/>
            <person name="Galinsky K.J."/>
            <person name="Schobel S."/>
            <person name="Inman J."/>
            <person name="Hostetler J."/>
            <person name="Miller J."/>
            <person name="Hammond M."/>
            <person name="Megy K."/>
            <person name="Lawson D."/>
            <person name="Kodira C."/>
            <person name="Sutton G."/>
            <person name="Meyer J."/>
            <person name="Hill C.A."/>
            <person name="Birren B."/>
            <person name="Nene V."/>
            <person name="Collins F."/>
            <person name="Alarcon-Chaidez F."/>
            <person name="Wikel S."/>
            <person name="Strausberg R."/>
        </authorList>
    </citation>
    <scope>NUCLEOTIDE SEQUENCE [LARGE SCALE GENOMIC DNA]</scope>
    <source>
        <strain evidence="8">Wikel</strain>
        <strain evidence="6">Wikel colony</strain>
    </source>
</reference>
<keyword evidence="2 4" id="KW-0378">Hydrolase</keyword>
<dbReference type="STRING" id="6945.B7P946"/>
<protein>
    <recommendedName>
        <fullName evidence="4">Alpha-galactosidase</fullName>
        <ecNumber evidence="4">3.2.1.-</ecNumber>
    </recommendedName>
</protein>
<dbReference type="EnsemblMetazoa" id="ISCW017346-RA">
    <property type="protein sequence ID" value="ISCW017346-PA"/>
    <property type="gene ID" value="ISCW017346"/>
</dbReference>
<dbReference type="Gene3D" id="3.20.20.70">
    <property type="entry name" value="Aldolase class I"/>
    <property type="match status" value="1"/>
</dbReference>
<dbReference type="PANTHER" id="PTHR11452">
    <property type="entry name" value="ALPHA-GALACTOSIDASE/ALPHA-N-ACETYLGALACTOSAMINIDASE"/>
    <property type="match status" value="1"/>
</dbReference>
<evidence type="ECO:0000256" key="3">
    <source>
        <dbReference type="ARBA" id="ARBA00023295"/>
    </source>
</evidence>
<dbReference type="InterPro" id="IPR000111">
    <property type="entry name" value="Glyco_hydro_27/36_CS"/>
</dbReference>
<dbReference type="EMBL" id="ABJB010841724">
    <property type="status" value="NOT_ANNOTATED_CDS"/>
    <property type="molecule type" value="Genomic_DNA"/>
</dbReference>
<dbReference type="Pfam" id="PF16499">
    <property type="entry name" value="Melibiase_2"/>
    <property type="match status" value="1"/>
</dbReference>
<evidence type="ECO:0000256" key="2">
    <source>
        <dbReference type="ARBA" id="ARBA00022801"/>
    </source>
</evidence>
<evidence type="ECO:0000256" key="5">
    <source>
        <dbReference type="SAM" id="MobiDB-lite"/>
    </source>
</evidence>
<dbReference type="CDD" id="cd14792">
    <property type="entry name" value="GH27"/>
    <property type="match status" value="1"/>
</dbReference>
<dbReference type="PROSITE" id="PS00512">
    <property type="entry name" value="ALPHA_GALACTOSIDASE"/>
    <property type="match status" value="1"/>
</dbReference>
<dbReference type="InterPro" id="IPR002241">
    <property type="entry name" value="Glyco_hydro_27"/>
</dbReference>
<dbReference type="EC" id="3.2.1.-" evidence="4"/>
<evidence type="ECO:0000313" key="8">
    <source>
        <dbReference type="Proteomes" id="UP000001555"/>
    </source>
</evidence>
<dbReference type="InterPro" id="IPR017853">
    <property type="entry name" value="GH"/>
</dbReference>
<dbReference type="PaxDb" id="6945-B7P946"/>
<dbReference type="GO" id="GO:0005975">
    <property type="term" value="P:carbohydrate metabolic process"/>
    <property type="evidence" value="ECO:0007669"/>
    <property type="project" value="InterPro"/>
</dbReference>
<name>B7P946_IXOSC</name>
<sequence length="367" mass="39884">MADRLADDGFRDAGYVYLIIDDCWAARERNARGDLEPDYERFPRGMKFLSDYVHSKGLKFGMYTNYGHSTCMGFPGTEDKDMERDARRFASWGVDYLKICDLGGWLARQPLMPVFVSGYPKFSRYLNQTGRPMVYSCSWPYYDLTLAKIELRGAQAVLQSVAQLPRHQGQLAFHRNDHQLLWGPAGGVCRLRRARPLERPRHADDWQHASDAEPSGGPPVPVGHPGGTTAHVQRPAQPVQGGTPSAAGPRDHCPGPGPPGDTGQESLPGGRRERVDASRDAQPRRTALPGGGLPQPCRHARQSLGGPVGTGTELDAGVPGARPTRQAGLGPHVSLGLAESRRQGHRSGTVQGVALTTVTKTLVSTCI</sequence>
<gene>
    <name evidence="6" type="ORF">IscW_ISCW017346</name>
</gene>
<dbReference type="EMBL" id="ABJB010709955">
    <property type="status" value="NOT_ANNOTATED_CDS"/>
    <property type="molecule type" value="Genomic_DNA"/>
</dbReference>
<dbReference type="AlphaFoldDB" id="B7P946"/>
<reference evidence="7" key="2">
    <citation type="submission" date="2020-05" db="UniProtKB">
        <authorList>
            <consortium name="EnsemblMetazoa"/>
        </authorList>
    </citation>
    <scope>IDENTIFICATION</scope>
    <source>
        <strain evidence="7">wikel</strain>
    </source>
</reference>
<dbReference type="VEuPathDB" id="VectorBase:ISCW017346"/>
<keyword evidence="3 4" id="KW-0326">Glycosidase</keyword>
<feature type="compositionally biased region" description="Basic and acidic residues" evidence="5">
    <location>
        <begin position="270"/>
        <end position="283"/>
    </location>
</feature>
<dbReference type="HOGENOM" id="CLU_754959_0_0_1"/>
<keyword evidence="8" id="KW-1185">Reference proteome</keyword>
<dbReference type="SUPFAM" id="SSF51445">
    <property type="entry name" value="(Trans)glycosidases"/>
    <property type="match status" value="1"/>
</dbReference>
<dbReference type="VEuPathDB" id="VectorBase:ISCI017346"/>
<dbReference type="GO" id="GO:0004553">
    <property type="term" value="F:hydrolase activity, hydrolyzing O-glycosyl compounds"/>
    <property type="evidence" value="ECO:0007669"/>
    <property type="project" value="InterPro"/>
</dbReference>
<accession>B7P946</accession>
<dbReference type="PRINTS" id="PR00740">
    <property type="entry name" value="GLHYDRLASE27"/>
</dbReference>
<feature type="region of interest" description="Disordered" evidence="5">
    <location>
        <begin position="200"/>
        <end position="329"/>
    </location>
</feature>
<organism>
    <name type="scientific">Ixodes scapularis</name>
    <name type="common">Black-legged tick</name>
    <name type="synonym">Deer tick</name>
    <dbReference type="NCBI Taxonomy" id="6945"/>
    <lineage>
        <taxon>Eukaryota</taxon>
        <taxon>Metazoa</taxon>
        <taxon>Ecdysozoa</taxon>
        <taxon>Arthropoda</taxon>
        <taxon>Chelicerata</taxon>
        <taxon>Arachnida</taxon>
        <taxon>Acari</taxon>
        <taxon>Parasitiformes</taxon>
        <taxon>Ixodida</taxon>
        <taxon>Ixodoidea</taxon>
        <taxon>Ixodidae</taxon>
        <taxon>Ixodinae</taxon>
        <taxon>Ixodes</taxon>
    </lineage>
</organism>
<proteinExistence type="inferred from homology"/>
<dbReference type="EMBL" id="ABJB010116393">
    <property type="status" value="NOT_ANNOTATED_CDS"/>
    <property type="molecule type" value="Genomic_DNA"/>
</dbReference>